<dbReference type="PANTHER" id="PTHR13132">
    <property type="entry name" value="ALPHA- 1,6 -FUCOSYLTRANSFERASE"/>
    <property type="match status" value="1"/>
</dbReference>
<organism evidence="1 2">
    <name type="scientific">Amorphotheca resinae ATCC 22711</name>
    <dbReference type="NCBI Taxonomy" id="857342"/>
    <lineage>
        <taxon>Eukaryota</taxon>
        <taxon>Fungi</taxon>
        <taxon>Dikarya</taxon>
        <taxon>Ascomycota</taxon>
        <taxon>Pezizomycotina</taxon>
        <taxon>Leotiomycetes</taxon>
        <taxon>Helotiales</taxon>
        <taxon>Amorphothecaceae</taxon>
        <taxon>Amorphotheca</taxon>
    </lineage>
</organism>
<dbReference type="RefSeq" id="XP_024720491.1">
    <property type="nucleotide sequence ID" value="XM_024860844.1"/>
</dbReference>
<keyword evidence="2" id="KW-1185">Reference proteome</keyword>
<evidence type="ECO:0000313" key="1">
    <source>
        <dbReference type="EMBL" id="PSS16983.1"/>
    </source>
</evidence>
<proteinExistence type="predicted"/>
<sequence length="504" mass="56048">MVTTERPLQPVGWATNAGDEYEMVGESELPDFPTPVVITDKRGRARWTVSIPPASEFPLEPAVYAEICIQNTEVAMHVADLHTHSHREHAAHYDYYHVDPNFMDVAEAEAHGLLPGSRAETRVKKQNPLVGEQDGLMEEDVCEKSMTFLLETADAGLGKTLMMLWTAYGLAQKEGRAFFIDDTRWAYGRYTSFFQPPPMPSCRPPPRHEMLPCPHHARHLVVSAATVSSTFGGAFNDHFEDARKMEVYRQKPIFEFARAGYEALFKLSTEDDNYVSTRIASLRDRTKSLDPSTANGMVIGIHVRHGDRHPYEFQYRDSYVPLDRYSSMAGDILHSTFNDSGPNGDANVMARMHSLMVVASDDPDVYASDEFSQASRAQDLIALASRPPAPAPPAFTPIRRFVEENIGWEGGFFAGMFWSLGRTAAVPADARQPPTADALRLRELVGRAYLLDLAVLGGASDRLVCTVSATGCNLLAVMMGWERAIVQGGWTNIDGDFEWRGVAW</sequence>
<dbReference type="Proteomes" id="UP000241818">
    <property type="component" value="Unassembled WGS sequence"/>
</dbReference>
<reference evidence="1 2" key="1">
    <citation type="journal article" date="2018" name="New Phytol.">
        <title>Comparative genomics and transcriptomics depict ericoid mycorrhizal fungi as versatile saprotrophs and plant mutualists.</title>
        <authorList>
            <person name="Martino E."/>
            <person name="Morin E."/>
            <person name="Grelet G.A."/>
            <person name="Kuo A."/>
            <person name="Kohler A."/>
            <person name="Daghino S."/>
            <person name="Barry K.W."/>
            <person name="Cichocki N."/>
            <person name="Clum A."/>
            <person name="Dockter R.B."/>
            <person name="Hainaut M."/>
            <person name="Kuo R.C."/>
            <person name="LaButti K."/>
            <person name="Lindahl B.D."/>
            <person name="Lindquist E.A."/>
            <person name="Lipzen A."/>
            <person name="Khouja H.R."/>
            <person name="Magnuson J."/>
            <person name="Murat C."/>
            <person name="Ohm R.A."/>
            <person name="Singer S.W."/>
            <person name="Spatafora J.W."/>
            <person name="Wang M."/>
            <person name="Veneault-Fourrey C."/>
            <person name="Henrissat B."/>
            <person name="Grigoriev I.V."/>
            <person name="Martin F.M."/>
            <person name="Perotto S."/>
        </authorList>
    </citation>
    <scope>NUCLEOTIDE SEQUENCE [LARGE SCALE GENOMIC DNA]</scope>
    <source>
        <strain evidence="1 2">ATCC 22711</strain>
    </source>
</reference>
<accession>A0A2T3B0T9</accession>
<dbReference type="InParanoid" id="A0A2T3B0T9"/>
<dbReference type="AlphaFoldDB" id="A0A2T3B0T9"/>
<name>A0A2T3B0T9_AMORE</name>
<evidence type="ECO:0000313" key="2">
    <source>
        <dbReference type="Proteomes" id="UP000241818"/>
    </source>
</evidence>
<dbReference type="EMBL" id="KZ679012">
    <property type="protein sequence ID" value="PSS16983.1"/>
    <property type="molecule type" value="Genomic_DNA"/>
</dbReference>
<dbReference type="PANTHER" id="PTHR13132:SF29">
    <property type="entry name" value="ALPHA-(1,6)-FUCOSYLTRANSFERASE"/>
    <property type="match status" value="1"/>
</dbReference>
<dbReference type="GeneID" id="36568925"/>
<dbReference type="OrthoDB" id="2392789at2759"/>
<dbReference type="GO" id="GO:0006487">
    <property type="term" value="P:protein N-linked glycosylation"/>
    <property type="evidence" value="ECO:0007669"/>
    <property type="project" value="TreeGrafter"/>
</dbReference>
<gene>
    <name evidence="1" type="ORF">M430DRAFT_103124</name>
</gene>
<dbReference type="GO" id="GO:0046921">
    <property type="term" value="F:alpha-(1-&gt;6)-fucosyltransferase activity"/>
    <property type="evidence" value="ECO:0007669"/>
    <property type="project" value="TreeGrafter"/>
</dbReference>
<protein>
    <submittedName>
        <fullName evidence="1">Uncharacterized protein</fullName>
    </submittedName>
</protein>